<organism evidence="1 2">
    <name type="scientific">Ginsengibacter hankyongi</name>
    <dbReference type="NCBI Taxonomy" id="2607284"/>
    <lineage>
        <taxon>Bacteria</taxon>
        <taxon>Pseudomonadati</taxon>
        <taxon>Bacteroidota</taxon>
        <taxon>Chitinophagia</taxon>
        <taxon>Chitinophagales</taxon>
        <taxon>Chitinophagaceae</taxon>
        <taxon>Ginsengibacter</taxon>
    </lineage>
</organism>
<gene>
    <name evidence="1" type="ORF">FW778_03770</name>
</gene>
<sequence>MQRINLLKHKRKFQKNKRSFRYFITKTENNLPRNFENIVLQKNKEVWEEIDCLGCANCCKVMSPTYTFTDIKRIAAHLGMRPKDLKEKWLYLDKRGNDWMNKSRPCQFLDLKTNMCSIYEVRPADCAGFPHLLKKPFKDYMHVHKQNIEYCPATMLLVEKMYEAIKS</sequence>
<dbReference type="AlphaFoldDB" id="A0A5J5IJL4"/>
<evidence type="ECO:0000313" key="2">
    <source>
        <dbReference type="Proteomes" id="UP000326903"/>
    </source>
</evidence>
<dbReference type="PANTHER" id="PTHR35866">
    <property type="entry name" value="PUTATIVE-RELATED"/>
    <property type="match status" value="1"/>
</dbReference>
<dbReference type="Pfam" id="PF03692">
    <property type="entry name" value="CxxCxxCC"/>
    <property type="match status" value="1"/>
</dbReference>
<dbReference type="RefSeq" id="WP_150413255.1">
    <property type="nucleotide sequence ID" value="NZ_VYQF01000001.1"/>
</dbReference>
<name>A0A5J5IJL4_9BACT</name>
<keyword evidence="2" id="KW-1185">Reference proteome</keyword>
<dbReference type="EMBL" id="VYQF01000001">
    <property type="protein sequence ID" value="KAA9041166.1"/>
    <property type="molecule type" value="Genomic_DNA"/>
</dbReference>
<dbReference type="InterPro" id="IPR005358">
    <property type="entry name" value="Puta_zinc/iron-chelating_dom"/>
</dbReference>
<accession>A0A5J5IJL4</accession>
<reference evidence="1 2" key="1">
    <citation type="submission" date="2019-09" db="EMBL/GenBank/DDBJ databases">
        <title>Draft genome sequence of Ginsengibacter sp. BR5-29.</title>
        <authorList>
            <person name="Im W.-T."/>
        </authorList>
    </citation>
    <scope>NUCLEOTIDE SEQUENCE [LARGE SCALE GENOMIC DNA]</scope>
    <source>
        <strain evidence="1 2">BR5-29</strain>
    </source>
</reference>
<proteinExistence type="predicted"/>
<protein>
    <submittedName>
        <fullName evidence="1">YkgJ family cysteine cluster protein</fullName>
    </submittedName>
</protein>
<comment type="caution">
    <text evidence="1">The sequence shown here is derived from an EMBL/GenBank/DDBJ whole genome shotgun (WGS) entry which is preliminary data.</text>
</comment>
<dbReference type="PANTHER" id="PTHR35866:SF1">
    <property type="entry name" value="YKGJ FAMILY CYSTEINE CLUSTER PROTEIN"/>
    <property type="match status" value="1"/>
</dbReference>
<dbReference type="Proteomes" id="UP000326903">
    <property type="component" value="Unassembled WGS sequence"/>
</dbReference>
<evidence type="ECO:0000313" key="1">
    <source>
        <dbReference type="EMBL" id="KAA9041166.1"/>
    </source>
</evidence>